<dbReference type="Pfam" id="PF18916">
    <property type="entry name" value="Lycopene_cyc"/>
    <property type="match status" value="1"/>
</dbReference>
<keyword evidence="11" id="KW-1185">Reference proteome</keyword>
<feature type="transmembrane region" description="Helical" evidence="8">
    <location>
        <begin position="78"/>
        <end position="95"/>
    </location>
</feature>
<dbReference type="GO" id="GO:0016020">
    <property type="term" value="C:membrane"/>
    <property type="evidence" value="ECO:0007669"/>
    <property type="project" value="UniProtKB-SubCell"/>
</dbReference>
<accession>A0A1G7ZI22</accession>
<feature type="domain" description="Lycopene cyclase" evidence="9">
    <location>
        <begin position="8"/>
        <end position="94"/>
    </location>
</feature>
<dbReference type="Proteomes" id="UP000199009">
    <property type="component" value="Chromosome I"/>
</dbReference>
<keyword evidence="5 8" id="KW-1133">Transmembrane helix</keyword>
<evidence type="ECO:0000256" key="1">
    <source>
        <dbReference type="ARBA" id="ARBA00004141"/>
    </source>
</evidence>
<name>A0A1G7ZI22_9MICO</name>
<evidence type="ECO:0000259" key="9">
    <source>
        <dbReference type="Pfam" id="PF18916"/>
    </source>
</evidence>
<dbReference type="EMBL" id="LT629692">
    <property type="protein sequence ID" value="SDH08373.1"/>
    <property type="molecule type" value="Genomic_DNA"/>
</dbReference>
<reference evidence="10 11" key="1">
    <citation type="submission" date="2016-10" db="EMBL/GenBank/DDBJ databases">
        <authorList>
            <person name="de Groot N.N."/>
        </authorList>
    </citation>
    <scope>NUCLEOTIDE SEQUENCE [LARGE SCALE GENOMIC DNA]</scope>
    <source>
        <strain evidence="10 11">DSM 23142</strain>
    </source>
</reference>
<keyword evidence="7" id="KW-0413">Isomerase</keyword>
<gene>
    <name evidence="10" type="ORF">SAMN04489810_2061</name>
</gene>
<dbReference type="GO" id="GO:0016117">
    <property type="term" value="P:carotenoid biosynthetic process"/>
    <property type="evidence" value="ECO:0007669"/>
    <property type="project" value="UniProtKB-KW"/>
</dbReference>
<organism evidence="10 11">
    <name type="scientific">Microbacterium pygmaeum</name>
    <dbReference type="NCBI Taxonomy" id="370764"/>
    <lineage>
        <taxon>Bacteria</taxon>
        <taxon>Bacillati</taxon>
        <taxon>Actinomycetota</taxon>
        <taxon>Actinomycetes</taxon>
        <taxon>Micrococcales</taxon>
        <taxon>Microbacteriaceae</taxon>
        <taxon>Microbacterium</taxon>
    </lineage>
</organism>
<protein>
    <submittedName>
        <fullName evidence="10">Lycopene cyclase domain-containing protein</fullName>
    </submittedName>
</protein>
<dbReference type="STRING" id="370764.SAMN04489810_2061"/>
<dbReference type="GO" id="GO:0045436">
    <property type="term" value="F:lycopene beta cyclase activity"/>
    <property type="evidence" value="ECO:0007669"/>
    <property type="project" value="UniProtKB-ARBA"/>
</dbReference>
<dbReference type="NCBIfam" id="TIGR03462">
    <property type="entry name" value="CarR_dom_SF"/>
    <property type="match status" value="1"/>
</dbReference>
<sequence length="111" mass="11780">MTYAVIVLPFVLATALVTLATLRRPRFGRRMAASAVAAVALMLLTAIFDNVMIAAGLFTYPTEHLSGIRIGLAPIEDFSYPLCAAFLVPAVFTLLPARSRARRASVGGVAS</sequence>
<evidence type="ECO:0000313" key="10">
    <source>
        <dbReference type="EMBL" id="SDH08373.1"/>
    </source>
</evidence>
<evidence type="ECO:0000256" key="7">
    <source>
        <dbReference type="ARBA" id="ARBA00023235"/>
    </source>
</evidence>
<dbReference type="AlphaFoldDB" id="A0A1G7ZI22"/>
<evidence type="ECO:0000256" key="3">
    <source>
        <dbReference type="ARBA" id="ARBA00022692"/>
    </source>
</evidence>
<dbReference type="InterPro" id="IPR017825">
    <property type="entry name" value="Lycopene_cyclase_dom"/>
</dbReference>
<evidence type="ECO:0000256" key="8">
    <source>
        <dbReference type="SAM" id="Phobius"/>
    </source>
</evidence>
<keyword evidence="4" id="KW-0125">Carotenoid biosynthesis</keyword>
<dbReference type="OrthoDB" id="4411839at2"/>
<feature type="transmembrane region" description="Helical" evidence="8">
    <location>
        <begin position="35"/>
        <end position="58"/>
    </location>
</feature>
<comment type="pathway">
    <text evidence="2">Carotenoid biosynthesis.</text>
</comment>
<proteinExistence type="predicted"/>
<keyword evidence="3 8" id="KW-0812">Transmembrane</keyword>
<feature type="transmembrane region" description="Helical" evidence="8">
    <location>
        <begin position="6"/>
        <end position="23"/>
    </location>
</feature>
<dbReference type="RefSeq" id="WP_091489421.1">
    <property type="nucleotide sequence ID" value="NZ_LT629692.1"/>
</dbReference>
<evidence type="ECO:0000313" key="11">
    <source>
        <dbReference type="Proteomes" id="UP000199009"/>
    </source>
</evidence>
<evidence type="ECO:0000256" key="2">
    <source>
        <dbReference type="ARBA" id="ARBA00004829"/>
    </source>
</evidence>
<evidence type="ECO:0000256" key="4">
    <source>
        <dbReference type="ARBA" id="ARBA00022746"/>
    </source>
</evidence>
<dbReference type="GO" id="GO:0016872">
    <property type="term" value="F:intramolecular lyase activity"/>
    <property type="evidence" value="ECO:0007669"/>
    <property type="project" value="InterPro"/>
</dbReference>
<comment type="subcellular location">
    <subcellularLocation>
        <location evidence="1">Membrane</location>
        <topology evidence="1">Multi-pass membrane protein</topology>
    </subcellularLocation>
</comment>
<keyword evidence="6 8" id="KW-0472">Membrane</keyword>
<evidence type="ECO:0000256" key="5">
    <source>
        <dbReference type="ARBA" id="ARBA00022989"/>
    </source>
</evidence>
<evidence type="ECO:0000256" key="6">
    <source>
        <dbReference type="ARBA" id="ARBA00023136"/>
    </source>
</evidence>